<evidence type="ECO:0000313" key="1">
    <source>
        <dbReference type="EMBL" id="SHL58840.1"/>
    </source>
</evidence>
<dbReference type="AlphaFoldDB" id="A0A1M7BV25"/>
<accession>A0A1M7BV25</accession>
<dbReference type="EMBL" id="FRCF01000002">
    <property type="protein sequence ID" value="SHL58840.1"/>
    <property type="molecule type" value="Genomic_DNA"/>
</dbReference>
<name>A0A1M7BV25_9BACL</name>
<reference evidence="1 2" key="1">
    <citation type="submission" date="2016-11" db="EMBL/GenBank/DDBJ databases">
        <authorList>
            <person name="Jaros S."/>
            <person name="Januszkiewicz K."/>
            <person name="Wedrychowicz H."/>
        </authorList>
    </citation>
    <scope>NUCLEOTIDE SEQUENCE [LARGE SCALE GENOMIC DNA]</scope>
    <source>
        <strain evidence="1 2">DSM 16010</strain>
    </source>
</reference>
<evidence type="ECO:0000313" key="2">
    <source>
        <dbReference type="Proteomes" id="UP000184206"/>
    </source>
</evidence>
<sequence length="74" mass="8809">MFNPQMIETARGNFEIFKRGFGAPLAFTHLYSEFNELGNIMSQHLAEYYTVYKKTKWSNVDRKNRLFHFRAEGL</sequence>
<proteinExistence type="predicted"/>
<gene>
    <name evidence="1" type="ORF">SAMN02745189_00602</name>
</gene>
<dbReference type="STRING" id="1123231.SAMN02745189_00602"/>
<organism evidence="1 2">
    <name type="scientific">Lacicoccus alkaliphilus DSM 16010</name>
    <dbReference type="NCBI Taxonomy" id="1123231"/>
    <lineage>
        <taxon>Bacteria</taxon>
        <taxon>Bacillati</taxon>
        <taxon>Bacillota</taxon>
        <taxon>Bacilli</taxon>
        <taxon>Bacillales</taxon>
        <taxon>Salinicoccaceae</taxon>
        <taxon>Lacicoccus</taxon>
    </lineage>
</organism>
<protein>
    <submittedName>
        <fullName evidence="1">Proline iminopeptidase</fullName>
    </submittedName>
</protein>
<keyword evidence="2" id="KW-1185">Reference proteome</keyword>
<dbReference type="Proteomes" id="UP000184206">
    <property type="component" value="Unassembled WGS sequence"/>
</dbReference>